<reference evidence="1 2" key="1">
    <citation type="submission" date="2014-08" db="EMBL/GenBank/DDBJ databases">
        <authorList>
            <person name="Wibberg D."/>
        </authorList>
    </citation>
    <scope>NUCLEOTIDE SEQUENCE [LARGE SCALE GENOMIC DNA]</scope>
    <source>
        <strain evidence="2">ING2-E5B</strain>
    </source>
</reference>
<name>A0A098C233_9BACT</name>
<sequence>MSKYRLDPLEELRLEKRHFREERKIASQRLSYQLQYLNDNWGSMLTKGVASSIKSKFSETMDNMSSVSSTSVTPFITKARNPWLHNTVTQIVLSNLPLIGSAAWNLAKPALIAFGAKKMTSILFGRRGRRKK</sequence>
<dbReference type="HOGENOM" id="CLU_1915148_0_0_10"/>
<evidence type="ECO:0000313" key="2">
    <source>
        <dbReference type="Proteomes" id="UP000032417"/>
    </source>
</evidence>
<evidence type="ECO:0000313" key="1">
    <source>
        <dbReference type="EMBL" id="CEA16468.1"/>
    </source>
</evidence>
<dbReference type="Proteomes" id="UP000032417">
    <property type="component" value="Chromosome 1"/>
</dbReference>
<organism evidence="1 2">
    <name type="scientific">Fermentimonas caenicola</name>
    <dbReference type="NCBI Taxonomy" id="1562970"/>
    <lineage>
        <taxon>Bacteria</taxon>
        <taxon>Pseudomonadati</taxon>
        <taxon>Bacteroidota</taxon>
        <taxon>Bacteroidia</taxon>
        <taxon>Bacteroidales</taxon>
        <taxon>Dysgonomonadaceae</taxon>
        <taxon>Fermentimonas</taxon>
    </lineage>
</organism>
<dbReference type="AlphaFoldDB" id="A0A098C233"/>
<gene>
    <name evidence="1" type="ORF">ING2E5B_1722</name>
</gene>
<dbReference type="KEGG" id="pbt:ING2E5B_1722"/>
<keyword evidence="2" id="KW-1185">Reference proteome</keyword>
<proteinExistence type="predicted"/>
<accession>A0A098C233</accession>
<protein>
    <submittedName>
        <fullName evidence="1">Uncharacterized protein</fullName>
    </submittedName>
</protein>
<dbReference type="STRING" id="1562970.ING2E5B_1722"/>
<dbReference type="EMBL" id="LN515532">
    <property type="protein sequence ID" value="CEA16468.1"/>
    <property type="molecule type" value="Genomic_DNA"/>
</dbReference>
<dbReference type="OrthoDB" id="1017040at2"/>